<gene>
    <name evidence="8" type="ORF">F1649_08505</name>
</gene>
<dbReference type="PANTHER" id="PTHR43133">
    <property type="entry name" value="RNA POLYMERASE ECF-TYPE SIGMA FACTO"/>
    <property type="match status" value="1"/>
</dbReference>
<dbReference type="Pfam" id="PF08281">
    <property type="entry name" value="Sigma70_r4_2"/>
    <property type="match status" value="1"/>
</dbReference>
<evidence type="ECO:0000313" key="8">
    <source>
        <dbReference type="EMBL" id="KAA8483605.1"/>
    </source>
</evidence>
<organism evidence="8 9">
    <name type="scientific">Arcticibacter tournemirensis</name>
    <dbReference type="NCBI Taxonomy" id="699437"/>
    <lineage>
        <taxon>Bacteria</taxon>
        <taxon>Pseudomonadati</taxon>
        <taxon>Bacteroidota</taxon>
        <taxon>Sphingobacteriia</taxon>
        <taxon>Sphingobacteriales</taxon>
        <taxon>Sphingobacteriaceae</taxon>
        <taxon>Arcticibacter</taxon>
    </lineage>
</organism>
<protein>
    <submittedName>
        <fullName evidence="8">Sigma-70 family RNA polymerase sigma factor</fullName>
    </submittedName>
</protein>
<evidence type="ECO:0000259" key="7">
    <source>
        <dbReference type="Pfam" id="PF08281"/>
    </source>
</evidence>
<proteinExistence type="inferred from homology"/>
<dbReference type="InterPro" id="IPR013324">
    <property type="entry name" value="RNA_pol_sigma_r3/r4-like"/>
</dbReference>
<dbReference type="EMBL" id="VWNE01000011">
    <property type="protein sequence ID" value="KAA8483605.1"/>
    <property type="molecule type" value="Genomic_DNA"/>
</dbReference>
<dbReference type="GO" id="GO:0006352">
    <property type="term" value="P:DNA-templated transcription initiation"/>
    <property type="evidence" value="ECO:0007669"/>
    <property type="project" value="InterPro"/>
</dbReference>
<dbReference type="InterPro" id="IPR007627">
    <property type="entry name" value="RNA_pol_sigma70_r2"/>
</dbReference>
<dbReference type="InterPro" id="IPR014284">
    <property type="entry name" value="RNA_pol_sigma-70_dom"/>
</dbReference>
<feature type="domain" description="RNA polymerase sigma factor 70 region 4 type 2" evidence="7">
    <location>
        <begin position="147"/>
        <end position="198"/>
    </location>
</feature>
<dbReference type="Pfam" id="PF04542">
    <property type="entry name" value="Sigma70_r2"/>
    <property type="match status" value="1"/>
</dbReference>
<comment type="caution">
    <text evidence="8">The sequence shown here is derived from an EMBL/GenBank/DDBJ whole genome shotgun (WGS) entry which is preliminary data.</text>
</comment>
<dbReference type="SUPFAM" id="SSF88946">
    <property type="entry name" value="Sigma2 domain of RNA polymerase sigma factors"/>
    <property type="match status" value="1"/>
</dbReference>
<dbReference type="OrthoDB" id="9780326at2"/>
<evidence type="ECO:0000256" key="4">
    <source>
        <dbReference type="ARBA" id="ARBA00023125"/>
    </source>
</evidence>
<sequence length="210" mass="24593">MIPKEKKDMKRKDKFSSDIDAVKAFTEGDQSAFNYLYHKHYTYVYDFASKRLNYNKGLASDISSQTFVNFYKYAGRFNIHYNIKLGSFLCEIANNLIIDNYRKLQRQVELNGYSLSACQNESGELTIRDTSCLSPEKILDRKIVSTILYSQIAKLDTISNKILIYFYKEEMTYQEICTKLDLPLHLVKTKLFRAKQKLRCSLRNSGLRYS</sequence>
<evidence type="ECO:0000256" key="1">
    <source>
        <dbReference type="ARBA" id="ARBA00010641"/>
    </source>
</evidence>
<accession>A0A5M9HBG4</accession>
<dbReference type="Gene3D" id="1.10.10.10">
    <property type="entry name" value="Winged helix-like DNA-binding domain superfamily/Winged helix DNA-binding domain"/>
    <property type="match status" value="1"/>
</dbReference>
<reference evidence="8 9" key="1">
    <citation type="submission" date="2019-09" db="EMBL/GenBank/DDBJ databases">
        <title>Pararcticibacter amylolyticus gen. nov., sp. nov., isolated from a rottenly hemp rope, and reclassification of Pedobacter tournemirensis as Pararcticibacter tournemirensis comb. nov.</title>
        <authorList>
            <person name="Cai Y."/>
        </authorList>
    </citation>
    <scope>NUCLEOTIDE SEQUENCE [LARGE SCALE GENOMIC DNA]</scope>
    <source>
        <strain evidence="8 9">TF5-37.2-LB10</strain>
    </source>
</reference>
<comment type="similarity">
    <text evidence="1">Belongs to the sigma-70 factor family. ECF subfamily.</text>
</comment>
<dbReference type="Gene3D" id="1.10.1740.10">
    <property type="match status" value="1"/>
</dbReference>
<dbReference type="InterPro" id="IPR013249">
    <property type="entry name" value="RNA_pol_sigma70_r4_t2"/>
</dbReference>
<evidence type="ECO:0000313" key="9">
    <source>
        <dbReference type="Proteomes" id="UP000322918"/>
    </source>
</evidence>
<evidence type="ECO:0000256" key="3">
    <source>
        <dbReference type="ARBA" id="ARBA00023082"/>
    </source>
</evidence>
<dbReference type="InterPro" id="IPR013325">
    <property type="entry name" value="RNA_pol_sigma_r2"/>
</dbReference>
<keyword evidence="2" id="KW-0805">Transcription regulation</keyword>
<keyword evidence="5" id="KW-0804">Transcription</keyword>
<dbReference type="PANTHER" id="PTHR43133:SF8">
    <property type="entry name" value="RNA POLYMERASE SIGMA FACTOR HI_1459-RELATED"/>
    <property type="match status" value="1"/>
</dbReference>
<dbReference type="AlphaFoldDB" id="A0A5M9HBG4"/>
<dbReference type="GO" id="GO:0003677">
    <property type="term" value="F:DNA binding"/>
    <property type="evidence" value="ECO:0007669"/>
    <property type="project" value="UniProtKB-KW"/>
</dbReference>
<dbReference type="NCBIfam" id="TIGR02937">
    <property type="entry name" value="sigma70-ECF"/>
    <property type="match status" value="1"/>
</dbReference>
<feature type="domain" description="RNA polymerase sigma-70 region 2" evidence="6">
    <location>
        <begin position="36"/>
        <end position="106"/>
    </location>
</feature>
<dbReference type="Proteomes" id="UP000322918">
    <property type="component" value="Unassembled WGS sequence"/>
</dbReference>
<evidence type="ECO:0000256" key="2">
    <source>
        <dbReference type="ARBA" id="ARBA00023015"/>
    </source>
</evidence>
<dbReference type="GO" id="GO:0016987">
    <property type="term" value="F:sigma factor activity"/>
    <property type="evidence" value="ECO:0007669"/>
    <property type="project" value="UniProtKB-KW"/>
</dbReference>
<evidence type="ECO:0000259" key="6">
    <source>
        <dbReference type="Pfam" id="PF04542"/>
    </source>
</evidence>
<dbReference type="SUPFAM" id="SSF88659">
    <property type="entry name" value="Sigma3 and sigma4 domains of RNA polymerase sigma factors"/>
    <property type="match status" value="1"/>
</dbReference>
<evidence type="ECO:0000256" key="5">
    <source>
        <dbReference type="ARBA" id="ARBA00023163"/>
    </source>
</evidence>
<dbReference type="InterPro" id="IPR039425">
    <property type="entry name" value="RNA_pol_sigma-70-like"/>
</dbReference>
<dbReference type="CDD" id="cd06171">
    <property type="entry name" value="Sigma70_r4"/>
    <property type="match status" value="1"/>
</dbReference>
<keyword evidence="4" id="KW-0238">DNA-binding</keyword>
<name>A0A5M9HBG4_9SPHI</name>
<keyword evidence="3" id="KW-0731">Sigma factor</keyword>
<keyword evidence="9" id="KW-1185">Reference proteome</keyword>
<dbReference type="InterPro" id="IPR036388">
    <property type="entry name" value="WH-like_DNA-bd_sf"/>
</dbReference>